<organism evidence="2 3">
    <name type="scientific">Gracilimonas halophila</name>
    <dbReference type="NCBI Taxonomy" id="1834464"/>
    <lineage>
        <taxon>Bacteria</taxon>
        <taxon>Pseudomonadati</taxon>
        <taxon>Balneolota</taxon>
        <taxon>Balneolia</taxon>
        <taxon>Balneolales</taxon>
        <taxon>Balneolaceae</taxon>
        <taxon>Gracilimonas</taxon>
    </lineage>
</organism>
<evidence type="ECO:0000313" key="3">
    <source>
        <dbReference type="Proteomes" id="UP001597460"/>
    </source>
</evidence>
<feature type="transmembrane region" description="Helical" evidence="1">
    <location>
        <begin position="37"/>
        <end position="54"/>
    </location>
</feature>
<accession>A0ABW5JMJ9</accession>
<dbReference type="Proteomes" id="UP001597460">
    <property type="component" value="Unassembled WGS sequence"/>
</dbReference>
<keyword evidence="1" id="KW-0472">Membrane</keyword>
<evidence type="ECO:0000256" key="1">
    <source>
        <dbReference type="SAM" id="Phobius"/>
    </source>
</evidence>
<evidence type="ECO:0008006" key="4">
    <source>
        <dbReference type="Google" id="ProtNLM"/>
    </source>
</evidence>
<reference evidence="3" key="1">
    <citation type="journal article" date="2019" name="Int. J. Syst. Evol. Microbiol.">
        <title>The Global Catalogue of Microorganisms (GCM) 10K type strain sequencing project: providing services to taxonomists for standard genome sequencing and annotation.</title>
        <authorList>
            <consortium name="The Broad Institute Genomics Platform"/>
            <consortium name="The Broad Institute Genome Sequencing Center for Infectious Disease"/>
            <person name="Wu L."/>
            <person name="Ma J."/>
        </authorList>
    </citation>
    <scope>NUCLEOTIDE SEQUENCE [LARGE SCALE GENOMIC DNA]</scope>
    <source>
        <strain evidence="3">KCTC 52042</strain>
    </source>
</reference>
<proteinExistence type="predicted"/>
<dbReference type="RefSeq" id="WP_390301271.1">
    <property type="nucleotide sequence ID" value="NZ_JBHULI010000024.1"/>
</dbReference>
<name>A0ABW5JMJ9_9BACT</name>
<feature type="transmembrane region" description="Helical" evidence="1">
    <location>
        <begin position="12"/>
        <end position="31"/>
    </location>
</feature>
<comment type="caution">
    <text evidence="2">The sequence shown here is derived from an EMBL/GenBank/DDBJ whole genome shotgun (WGS) entry which is preliminary data.</text>
</comment>
<dbReference type="EMBL" id="JBHULI010000024">
    <property type="protein sequence ID" value="MFD2532592.1"/>
    <property type="molecule type" value="Genomic_DNA"/>
</dbReference>
<keyword evidence="1" id="KW-0812">Transmembrane</keyword>
<sequence length="64" mass="7252">MEKNPLKKLRIHKLFSLLTIFIGFVLVTFMVVVEDELGALPLALILAGTGWYFITRTKLSSQKT</sequence>
<evidence type="ECO:0000313" key="2">
    <source>
        <dbReference type="EMBL" id="MFD2532592.1"/>
    </source>
</evidence>
<keyword evidence="3" id="KW-1185">Reference proteome</keyword>
<protein>
    <recommendedName>
        <fullName evidence="4">PEP-CTERM protein-sorting domain-containing protein</fullName>
    </recommendedName>
</protein>
<gene>
    <name evidence="2" type="ORF">ACFSVN_09070</name>
</gene>
<keyword evidence="1" id="KW-1133">Transmembrane helix</keyword>